<protein>
    <submittedName>
        <fullName evidence="4">Outer membrane beta-barrel protein</fullName>
    </submittedName>
</protein>
<dbReference type="RefSeq" id="WP_248669533.1">
    <property type="nucleotide sequence ID" value="NZ_JALPRX010000125.1"/>
</dbReference>
<dbReference type="EMBL" id="JALPRX010000125">
    <property type="protein sequence ID" value="MCK8787485.1"/>
    <property type="molecule type" value="Genomic_DNA"/>
</dbReference>
<evidence type="ECO:0000256" key="1">
    <source>
        <dbReference type="ARBA" id="ARBA00022729"/>
    </source>
</evidence>
<keyword evidence="1 2" id="KW-0732">Signal</keyword>
<feature type="signal peptide" evidence="2">
    <location>
        <begin position="1"/>
        <end position="21"/>
    </location>
</feature>
<keyword evidence="5" id="KW-1185">Reference proteome</keyword>
<comment type="caution">
    <text evidence="4">The sequence shown here is derived from an EMBL/GenBank/DDBJ whole genome shotgun (WGS) entry which is preliminary data.</text>
</comment>
<dbReference type="Proteomes" id="UP001139516">
    <property type="component" value="Unassembled WGS sequence"/>
</dbReference>
<dbReference type="InterPro" id="IPR011250">
    <property type="entry name" value="OMP/PagP_B-barrel"/>
</dbReference>
<evidence type="ECO:0000313" key="5">
    <source>
        <dbReference type="Proteomes" id="UP001139516"/>
    </source>
</evidence>
<evidence type="ECO:0000259" key="3">
    <source>
        <dbReference type="Pfam" id="PF13505"/>
    </source>
</evidence>
<dbReference type="SUPFAM" id="SSF56925">
    <property type="entry name" value="OMPA-like"/>
    <property type="match status" value="1"/>
</dbReference>
<reference evidence="4" key="1">
    <citation type="submission" date="2022-04" db="EMBL/GenBank/DDBJ databases">
        <title>Roseomonas acroporae sp. nov., isolated from coral Acropora digitifera.</title>
        <authorList>
            <person name="Sun H."/>
        </authorList>
    </citation>
    <scope>NUCLEOTIDE SEQUENCE</scope>
    <source>
        <strain evidence="4">NAR14</strain>
    </source>
</reference>
<evidence type="ECO:0000313" key="4">
    <source>
        <dbReference type="EMBL" id="MCK8787485.1"/>
    </source>
</evidence>
<dbReference type="Gene3D" id="2.40.160.20">
    <property type="match status" value="1"/>
</dbReference>
<dbReference type="InterPro" id="IPR027385">
    <property type="entry name" value="Beta-barrel_OMP"/>
</dbReference>
<gene>
    <name evidence="4" type="ORF">M0638_24240</name>
</gene>
<dbReference type="AlphaFoldDB" id="A0A9X2BZW0"/>
<evidence type="ECO:0000256" key="2">
    <source>
        <dbReference type="SAM" id="SignalP"/>
    </source>
</evidence>
<dbReference type="Pfam" id="PF13505">
    <property type="entry name" value="OMP_b-brl"/>
    <property type="match status" value="1"/>
</dbReference>
<sequence>MSLRKALLAATILSLPLTAQAQPVTGLYVGAGVGANYREDSNSGYSGPGSQVSLGSRRPTFGTSLNQEFNWGFAGALSLGWGFGNGLRAEVEGNFRQNDVDKVTTRNGALIPHSGYGRSYGVMANVLYDFNIPNWPVVPYIGAGVGYVWTENKNVGGFLPGYPGPTSNPTANGVRFRSDDTDSQFAYQAIGGLALPIPAVPGLAITAEYRYLASLNARIDGNVRTVSGAAIPGNSGQGRLSVENMNHSIMLGVRYNFGVAPPPPPPPPVAVAPAPARTYLVF</sequence>
<feature type="chain" id="PRO_5040785938" evidence="2">
    <location>
        <begin position="22"/>
        <end position="282"/>
    </location>
</feature>
<proteinExistence type="predicted"/>
<feature type="non-terminal residue" evidence="4">
    <location>
        <position position="282"/>
    </location>
</feature>
<name>A0A9X2BZW0_9PROT</name>
<organism evidence="4 5">
    <name type="scientific">Roseomonas acroporae</name>
    <dbReference type="NCBI Taxonomy" id="2937791"/>
    <lineage>
        <taxon>Bacteria</taxon>
        <taxon>Pseudomonadati</taxon>
        <taxon>Pseudomonadota</taxon>
        <taxon>Alphaproteobacteria</taxon>
        <taxon>Acetobacterales</taxon>
        <taxon>Roseomonadaceae</taxon>
        <taxon>Roseomonas</taxon>
    </lineage>
</organism>
<accession>A0A9X2BZW0</accession>
<feature type="domain" description="Outer membrane protein beta-barrel" evidence="3">
    <location>
        <begin position="7"/>
        <end position="244"/>
    </location>
</feature>